<feature type="domain" description="Phosphatidylinositol transfer protein N-terminal" evidence="2">
    <location>
        <begin position="3"/>
        <end position="244"/>
    </location>
</feature>
<dbReference type="InterPro" id="IPR055261">
    <property type="entry name" value="PI_transfer_N"/>
</dbReference>
<dbReference type="Gene3D" id="3.30.530.20">
    <property type="match status" value="1"/>
</dbReference>
<reference evidence="3" key="1">
    <citation type="journal article" date="2024" name="Gigascience">
        <title>Chromosome-level genome of the poultry shaft louse Menopon gallinae provides insight into the host-switching and adaptive evolution of parasitic lice.</title>
        <authorList>
            <person name="Xu Y."/>
            <person name="Ma L."/>
            <person name="Liu S."/>
            <person name="Liang Y."/>
            <person name="Liu Q."/>
            <person name="He Z."/>
            <person name="Tian L."/>
            <person name="Duan Y."/>
            <person name="Cai W."/>
            <person name="Li H."/>
            <person name="Song F."/>
        </authorList>
    </citation>
    <scope>NUCLEOTIDE SEQUENCE</scope>
    <source>
        <strain evidence="3">Cailab_2023a</strain>
    </source>
</reference>
<dbReference type="GO" id="GO:0008526">
    <property type="term" value="F:phosphatidylinositol transfer activity"/>
    <property type="evidence" value="ECO:0007669"/>
    <property type="project" value="TreeGrafter"/>
</dbReference>
<dbReference type="GO" id="GO:0005737">
    <property type="term" value="C:cytoplasm"/>
    <property type="evidence" value="ECO:0007669"/>
    <property type="project" value="UniProtKB-ARBA"/>
</dbReference>
<dbReference type="Pfam" id="PF02121">
    <property type="entry name" value="IP_trans"/>
    <property type="match status" value="1"/>
</dbReference>
<evidence type="ECO:0000259" key="2">
    <source>
        <dbReference type="Pfam" id="PF02121"/>
    </source>
</evidence>
<evidence type="ECO:0000256" key="1">
    <source>
        <dbReference type="SAM" id="MobiDB-lite"/>
    </source>
</evidence>
<dbReference type="InterPro" id="IPR023393">
    <property type="entry name" value="START-like_dom_sf"/>
</dbReference>
<sequence length="297" mass="34557">MVLKKEYRICMPLTVEEYQIGQLYMIARHSNEESVSGDGVEVVANKPCEDPVHGKGQYTEKKLHLSNRLPFWIQSVLPRVFYVIEKSWNYYPYTVTEYTCSFLQRFHILIKTRFENNNGSSENCIGLSAEELMNRTVDYIDIAYDDINPRKYKEEEDPKYFQSKITGRGPLVEGWRDSVQPIMCSYKYVQVSFEVWGLQSKVEDLIQKAIRDVLLLGHRQAFTWIDEWYGMSITDVRIYECQMQRQTNEIVMREAEEEEKRGTPAEGAGDSVSNVNSLVNGTDAPQATNWGSWFSWS</sequence>
<name>A0AAW2HRL0_9NEOP</name>
<dbReference type="InterPro" id="IPR001666">
    <property type="entry name" value="PI_transfer"/>
</dbReference>
<dbReference type="GO" id="GO:0071944">
    <property type="term" value="C:cell periphery"/>
    <property type="evidence" value="ECO:0007669"/>
    <property type="project" value="UniProtKB-ARBA"/>
</dbReference>
<feature type="region of interest" description="Disordered" evidence="1">
    <location>
        <begin position="254"/>
        <end position="278"/>
    </location>
</feature>
<dbReference type="AlphaFoldDB" id="A0AAW2HRL0"/>
<gene>
    <name evidence="3" type="ORF">PYX00_005498</name>
</gene>
<dbReference type="GO" id="GO:0035091">
    <property type="term" value="F:phosphatidylinositol binding"/>
    <property type="evidence" value="ECO:0007669"/>
    <property type="project" value="TreeGrafter"/>
</dbReference>
<dbReference type="FunFam" id="3.30.530.20:FF:000028">
    <property type="entry name" value="Phosphatidylinositol transfer protein 5"/>
    <property type="match status" value="1"/>
</dbReference>
<dbReference type="PRINTS" id="PR00391">
    <property type="entry name" value="PITRANSFER"/>
</dbReference>
<proteinExistence type="predicted"/>
<accession>A0AAW2HRL0</accession>
<organism evidence="3">
    <name type="scientific">Menopon gallinae</name>
    <name type="common">poultry shaft louse</name>
    <dbReference type="NCBI Taxonomy" id="328185"/>
    <lineage>
        <taxon>Eukaryota</taxon>
        <taxon>Metazoa</taxon>
        <taxon>Ecdysozoa</taxon>
        <taxon>Arthropoda</taxon>
        <taxon>Hexapoda</taxon>
        <taxon>Insecta</taxon>
        <taxon>Pterygota</taxon>
        <taxon>Neoptera</taxon>
        <taxon>Paraneoptera</taxon>
        <taxon>Psocodea</taxon>
        <taxon>Troctomorpha</taxon>
        <taxon>Phthiraptera</taxon>
        <taxon>Amblycera</taxon>
        <taxon>Menoponidae</taxon>
        <taxon>Menopon</taxon>
    </lineage>
</organism>
<protein>
    <recommendedName>
        <fullName evidence="2">Phosphatidylinositol transfer protein N-terminal domain-containing protein</fullName>
    </recommendedName>
</protein>
<dbReference type="PANTHER" id="PTHR10658">
    <property type="entry name" value="PHOSPHATIDYLINOSITOL TRANSFER PROTEIN"/>
    <property type="match status" value="1"/>
</dbReference>
<dbReference type="EMBL" id="JARGDH010000003">
    <property type="protein sequence ID" value="KAL0272579.1"/>
    <property type="molecule type" value="Genomic_DNA"/>
</dbReference>
<evidence type="ECO:0000313" key="3">
    <source>
        <dbReference type="EMBL" id="KAL0272579.1"/>
    </source>
</evidence>
<dbReference type="PANTHER" id="PTHR10658:SF54">
    <property type="entry name" value="CYTOPLASMIC PHOSPHATIDYLINOSITOL TRANSFER PROTEIN 1"/>
    <property type="match status" value="1"/>
</dbReference>
<comment type="caution">
    <text evidence="3">The sequence shown here is derived from an EMBL/GenBank/DDBJ whole genome shotgun (WGS) entry which is preliminary data.</text>
</comment>
<dbReference type="SUPFAM" id="SSF55961">
    <property type="entry name" value="Bet v1-like"/>
    <property type="match status" value="1"/>
</dbReference>
<feature type="compositionally biased region" description="Basic and acidic residues" evidence="1">
    <location>
        <begin position="254"/>
        <end position="263"/>
    </location>
</feature>